<organism evidence="2">
    <name type="scientific">Lepeophtheirus salmonis</name>
    <name type="common">Salmon louse</name>
    <name type="synonym">Caligus salmonis</name>
    <dbReference type="NCBI Taxonomy" id="72036"/>
    <lineage>
        <taxon>Eukaryota</taxon>
        <taxon>Metazoa</taxon>
        <taxon>Ecdysozoa</taxon>
        <taxon>Arthropoda</taxon>
        <taxon>Crustacea</taxon>
        <taxon>Multicrustacea</taxon>
        <taxon>Hexanauplia</taxon>
        <taxon>Copepoda</taxon>
        <taxon>Siphonostomatoida</taxon>
        <taxon>Caligidae</taxon>
        <taxon>Lepeophtheirus</taxon>
    </lineage>
</organism>
<keyword evidence="1" id="KW-0472">Membrane</keyword>
<dbReference type="EMBL" id="HACA01006318">
    <property type="protein sequence ID" value="CDW23679.1"/>
    <property type="molecule type" value="Transcribed_RNA"/>
</dbReference>
<keyword evidence="1" id="KW-0812">Transmembrane</keyword>
<evidence type="ECO:0000256" key="1">
    <source>
        <dbReference type="SAM" id="Phobius"/>
    </source>
</evidence>
<feature type="transmembrane region" description="Helical" evidence="1">
    <location>
        <begin position="12"/>
        <end position="33"/>
    </location>
</feature>
<name>A0A0K2TC89_LEPSM</name>
<sequence>MFMDLGPNDVIAYVSKFSLLANFVIKILVHILFRDYVVTLARSSL</sequence>
<proteinExistence type="predicted"/>
<reference evidence="2" key="1">
    <citation type="submission" date="2014-05" db="EMBL/GenBank/DDBJ databases">
        <authorList>
            <person name="Chronopoulou M."/>
        </authorList>
    </citation>
    <scope>NUCLEOTIDE SEQUENCE</scope>
    <source>
        <tissue evidence="2">Whole organism</tissue>
    </source>
</reference>
<evidence type="ECO:0000313" key="2">
    <source>
        <dbReference type="EMBL" id="CDW23679.1"/>
    </source>
</evidence>
<keyword evidence="1" id="KW-1133">Transmembrane helix</keyword>
<accession>A0A0K2TC89</accession>
<dbReference type="AlphaFoldDB" id="A0A0K2TC89"/>
<protein>
    <submittedName>
        <fullName evidence="2">Uncharacterized protein</fullName>
    </submittedName>
</protein>